<dbReference type="GO" id="GO:0051301">
    <property type="term" value="P:cell division"/>
    <property type="evidence" value="ECO:0007669"/>
    <property type="project" value="UniProtKB-KW"/>
</dbReference>
<evidence type="ECO:0000256" key="3">
    <source>
        <dbReference type="ARBA" id="ARBA00022618"/>
    </source>
</evidence>
<dbReference type="AlphaFoldDB" id="A0A1F6C6N3"/>
<feature type="transmembrane region" description="Helical" evidence="8">
    <location>
        <begin position="24"/>
        <end position="44"/>
    </location>
</feature>
<feature type="domain" description="POTRA" evidence="9">
    <location>
        <begin position="47"/>
        <end position="122"/>
    </location>
</feature>
<keyword evidence="3" id="KW-0132">Cell division</keyword>
<keyword evidence="2" id="KW-1003">Cell membrane</keyword>
<evidence type="ECO:0000256" key="5">
    <source>
        <dbReference type="ARBA" id="ARBA00022989"/>
    </source>
</evidence>
<keyword evidence="4 8" id="KW-0812">Transmembrane</keyword>
<evidence type="ECO:0000313" key="11">
    <source>
        <dbReference type="Proteomes" id="UP000178249"/>
    </source>
</evidence>
<comment type="subcellular location">
    <subcellularLocation>
        <location evidence="1">Membrane</location>
    </subcellularLocation>
</comment>
<sequence length="313" mass="35713">MRPISYESTRRGFTRSHHRGRFRLLKPLIIVLVAALVGLIGFFITRFDIQTVEVRGAQFVDPEYVRSEVFQEIKKYSPMFGGNLIFFKKKGIEESLKNSIAVESLSFDRKFPHTLVVVLHEYRPTAFWATSGFTQEPIEEAEGRLPSSADQLALNITHLYLVDEKGVVRQEWIPPTVEGEETTPAEIPLLDQPKILAEKSLRNLPVIFDISGTPISIGGTVLFDAYLADIQNYQNAFSSKNFSFQVKYFAFPSPKSPNELRVMTDKGFWLYLTKGTDWTQIAQNLETAFANQKISGKNISYIDLRIADRIFFK</sequence>
<keyword evidence="6 8" id="KW-0472">Membrane</keyword>
<evidence type="ECO:0000256" key="1">
    <source>
        <dbReference type="ARBA" id="ARBA00004370"/>
    </source>
</evidence>
<evidence type="ECO:0000256" key="6">
    <source>
        <dbReference type="ARBA" id="ARBA00023136"/>
    </source>
</evidence>
<evidence type="ECO:0000256" key="7">
    <source>
        <dbReference type="ARBA" id="ARBA00023306"/>
    </source>
</evidence>
<evidence type="ECO:0000256" key="4">
    <source>
        <dbReference type="ARBA" id="ARBA00022692"/>
    </source>
</evidence>
<dbReference type="GO" id="GO:0016020">
    <property type="term" value="C:membrane"/>
    <property type="evidence" value="ECO:0007669"/>
    <property type="project" value="UniProtKB-SubCell"/>
</dbReference>
<organism evidence="10 11">
    <name type="scientific">Candidatus Kaiserbacteria bacterium RIFCSPHIGHO2_01_FULL_48_10</name>
    <dbReference type="NCBI Taxonomy" id="1798476"/>
    <lineage>
        <taxon>Bacteria</taxon>
        <taxon>Candidatus Kaiseribacteriota</taxon>
    </lineage>
</organism>
<dbReference type="PROSITE" id="PS51779">
    <property type="entry name" value="POTRA"/>
    <property type="match status" value="1"/>
</dbReference>
<keyword evidence="5 8" id="KW-1133">Transmembrane helix</keyword>
<keyword evidence="7" id="KW-0131">Cell cycle</keyword>
<dbReference type="EMBL" id="MFKP01000002">
    <property type="protein sequence ID" value="OGG44796.1"/>
    <property type="molecule type" value="Genomic_DNA"/>
</dbReference>
<dbReference type="Proteomes" id="UP000178249">
    <property type="component" value="Unassembled WGS sequence"/>
</dbReference>
<evidence type="ECO:0000259" key="9">
    <source>
        <dbReference type="PROSITE" id="PS51779"/>
    </source>
</evidence>
<dbReference type="InterPro" id="IPR034746">
    <property type="entry name" value="POTRA"/>
</dbReference>
<accession>A0A1F6C6N3</accession>
<evidence type="ECO:0000256" key="2">
    <source>
        <dbReference type="ARBA" id="ARBA00022475"/>
    </source>
</evidence>
<protein>
    <recommendedName>
        <fullName evidence="9">POTRA domain-containing protein</fullName>
    </recommendedName>
</protein>
<name>A0A1F6C6N3_9BACT</name>
<dbReference type="InterPro" id="IPR013685">
    <property type="entry name" value="POTRA_FtsQ_type"/>
</dbReference>
<gene>
    <name evidence="10" type="ORF">A2841_02365</name>
</gene>
<dbReference type="Pfam" id="PF08478">
    <property type="entry name" value="POTRA_1"/>
    <property type="match status" value="1"/>
</dbReference>
<proteinExistence type="predicted"/>
<evidence type="ECO:0000313" key="10">
    <source>
        <dbReference type="EMBL" id="OGG44796.1"/>
    </source>
</evidence>
<comment type="caution">
    <text evidence="10">The sequence shown here is derived from an EMBL/GenBank/DDBJ whole genome shotgun (WGS) entry which is preliminary data.</text>
</comment>
<evidence type="ECO:0000256" key="8">
    <source>
        <dbReference type="SAM" id="Phobius"/>
    </source>
</evidence>
<reference evidence="10 11" key="1">
    <citation type="journal article" date="2016" name="Nat. Commun.">
        <title>Thousands of microbial genomes shed light on interconnected biogeochemical processes in an aquifer system.</title>
        <authorList>
            <person name="Anantharaman K."/>
            <person name="Brown C.T."/>
            <person name="Hug L.A."/>
            <person name="Sharon I."/>
            <person name="Castelle C.J."/>
            <person name="Probst A.J."/>
            <person name="Thomas B.C."/>
            <person name="Singh A."/>
            <person name="Wilkins M.J."/>
            <person name="Karaoz U."/>
            <person name="Brodie E.L."/>
            <person name="Williams K.H."/>
            <person name="Hubbard S.S."/>
            <person name="Banfield J.F."/>
        </authorList>
    </citation>
    <scope>NUCLEOTIDE SEQUENCE [LARGE SCALE GENOMIC DNA]</scope>
</reference>